<proteinExistence type="predicted"/>
<keyword evidence="2" id="KW-1185">Reference proteome</keyword>
<accession>A0AAD7GBS0</accession>
<comment type="caution">
    <text evidence="1">The sequence shown here is derived from an EMBL/GenBank/DDBJ whole genome shotgun (WGS) entry which is preliminary data.</text>
</comment>
<protein>
    <submittedName>
        <fullName evidence="1">Uncharacterized protein</fullName>
    </submittedName>
</protein>
<name>A0AAD7GBS0_MYCRO</name>
<sequence>MTSTVLRSPASATASATALVNEPDTEVVTRILAQINVVRNEPATCTKYFQFKLPKPPTLETIAKKIDGPKFRSMLRVSIDSEHLRIKMHMPGSTHGRAAGLGHFILDAGKALDNTFMRHLFASTNGGRSPHFDFTTSTMILPEQRHGNYRKQPGWSAYPVARPSKMPSIVIEVGVSENMNDLRDDARQWLNNFGPQVLTVVLMKIHPETQTPSSDVTVEIWNRNPTTSAPRRARGPWTYYQTPNIPPNIPPAANLILHATDLFLPIDMPPFMAGQQIDIQGADIQFWVDQVLGD</sequence>
<reference evidence="1" key="1">
    <citation type="submission" date="2023-03" db="EMBL/GenBank/DDBJ databases">
        <title>Massive genome expansion in bonnet fungi (Mycena s.s.) driven by repeated elements and novel gene families across ecological guilds.</title>
        <authorList>
            <consortium name="Lawrence Berkeley National Laboratory"/>
            <person name="Harder C.B."/>
            <person name="Miyauchi S."/>
            <person name="Viragh M."/>
            <person name="Kuo A."/>
            <person name="Thoen E."/>
            <person name="Andreopoulos B."/>
            <person name="Lu D."/>
            <person name="Skrede I."/>
            <person name="Drula E."/>
            <person name="Henrissat B."/>
            <person name="Morin E."/>
            <person name="Kohler A."/>
            <person name="Barry K."/>
            <person name="LaButti K."/>
            <person name="Morin E."/>
            <person name="Salamov A."/>
            <person name="Lipzen A."/>
            <person name="Mereny Z."/>
            <person name="Hegedus B."/>
            <person name="Baldrian P."/>
            <person name="Stursova M."/>
            <person name="Weitz H."/>
            <person name="Taylor A."/>
            <person name="Grigoriev I.V."/>
            <person name="Nagy L.G."/>
            <person name="Martin F."/>
            <person name="Kauserud H."/>
        </authorList>
    </citation>
    <scope>NUCLEOTIDE SEQUENCE</scope>
    <source>
        <strain evidence="1">CBHHK067</strain>
    </source>
</reference>
<gene>
    <name evidence="1" type="ORF">B0H17DRAFT_157100</name>
</gene>
<dbReference type="EMBL" id="JARKIE010000154">
    <property type="protein sequence ID" value="KAJ7674405.1"/>
    <property type="molecule type" value="Genomic_DNA"/>
</dbReference>
<organism evidence="1 2">
    <name type="scientific">Mycena rosella</name>
    <name type="common">Pink bonnet</name>
    <name type="synonym">Agaricus rosellus</name>
    <dbReference type="NCBI Taxonomy" id="1033263"/>
    <lineage>
        <taxon>Eukaryota</taxon>
        <taxon>Fungi</taxon>
        <taxon>Dikarya</taxon>
        <taxon>Basidiomycota</taxon>
        <taxon>Agaricomycotina</taxon>
        <taxon>Agaricomycetes</taxon>
        <taxon>Agaricomycetidae</taxon>
        <taxon>Agaricales</taxon>
        <taxon>Marasmiineae</taxon>
        <taxon>Mycenaceae</taxon>
        <taxon>Mycena</taxon>
    </lineage>
</organism>
<evidence type="ECO:0000313" key="1">
    <source>
        <dbReference type="EMBL" id="KAJ7674405.1"/>
    </source>
</evidence>
<evidence type="ECO:0000313" key="2">
    <source>
        <dbReference type="Proteomes" id="UP001221757"/>
    </source>
</evidence>
<dbReference type="Proteomes" id="UP001221757">
    <property type="component" value="Unassembled WGS sequence"/>
</dbReference>
<dbReference type="AlphaFoldDB" id="A0AAD7GBS0"/>